<sequence length="103" mass="11743">MHILDHNGEAFPVEMIRETYVARASVALGYLNQCVLNQVMSLLDPYATLGDRAYGWETMYKTRDKGWLTDNGELIFMGSIEGDNEVKLRDQRVELDEVALDCL</sequence>
<accession>A0A9P4UP70</accession>
<evidence type="ECO:0000313" key="2">
    <source>
        <dbReference type="Proteomes" id="UP000799441"/>
    </source>
</evidence>
<organism evidence="1 2">
    <name type="scientific">Polychaeton citri CBS 116435</name>
    <dbReference type="NCBI Taxonomy" id="1314669"/>
    <lineage>
        <taxon>Eukaryota</taxon>
        <taxon>Fungi</taxon>
        <taxon>Dikarya</taxon>
        <taxon>Ascomycota</taxon>
        <taxon>Pezizomycotina</taxon>
        <taxon>Dothideomycetes</taxon>
        <taxon>Dothideomycetidae</taxon>
        <taxon>Capnodiales</taxon>
        <taxon>Capnodiaceae</taxon>
        <taxon>Polychaeton</taxon>
    </lineage>
</organism>
<dbReference type="Proteomes" id="UP000799441">
    <property type="component" value="Unassembled WGS sequence"/>
</dbReference>
<keyword evidence="2" id="KW-1185">Reference proteome</keyword>
<protein>
    <submittedName>
        <fullName evidence="1">Uncharacterized protein</fullName>
    </submittedName>
</protein>
<dbReference type="EMBL" id="MU003799">
    <property type="protein sequence ID" value="KAF2720493.1"/>
    <property type="molecule type" value="Genomic_DNA"/>
</dbReference>
<dbReference type="Gene3D" id="2.30.38.10">
    <property type="entry name" value="Luciferase, Domain 3"/>
    <property type="match status" value="1"/>
</dbReference>
<dbReference type="AlphaFoldDB" id="A0A9P4UP70"/>
<dbReference type="OrthoDB" id="416786at2759"/>
<reference evidence="1" key="1">
    <citation type="journal article" date="2020" name="Stud. Mycol.">
        <title>101 Dothideomycetes genomes: a test case for predicting lifestyles and emergence of pathogens.</title>
        <authorList>
            <person name="Haridas S."/>
            <person name="Albert R."/>
            <person name="Binder M."/>
            <person name="Bloem J."/>
            <person name="Labutti K."/>
            <person name="Salamov A."/>
            <person name="Andreopoulos B."/>
            <person name="Baker S."/>
            <person name="Barry K."/>
            <person name="Bills G."/>
            <person name="Bluhm B."/>
            <person name="Cannon C."/>
            <person name="Castanera R."/>
            <person name="Culley D."/>
            <person name="Daum C."/>
            <person name="Ezra D."/>
            <person name="Gonzalez J."/>
            <person name="Henrissat B."/>
            <person name="Kuo A."/>
            <person name="Liang C."/>
            <person name="Lipzen A."/>
            <person name="Lutzoni F."/>
            <person name="Magnuson J."/>
            <person name="Mondo S."/>
            <person name="Nolan M."/>
            <person name="Ohm R."/>
            <person name="Pangilinan J."/>
            <person name="Park H.-J."/>
            <person name="Ramirez L."/>
            <person name="Alfaro M."/>
            <person name="Sun H."/>
            <person name="Tritt A."/>
            <person name="Yoshinaga Y."/>
            <person name="Zwiers L.-H."/>
            <person name="Turgeon B."/>
            <person name="Goodwin S."/>
            <person name="Spatafora J."/>
            <person name="Crous P."/>
            <person name="Grigoriev I."/>
        </authorList>
    </citation>
    <scope>NUCLEOTIDE SEQUENCE</scope>
    <source>
        <strain evidence="1">CBS 116435</strain>
    </source>
</reference>
<evidence type="ECO:0000313" key="1">
    <source>
        <dbReference type="EMBL" id="KAF2720493.1"/>
    </source>
</evidence>
<dbReference type="SUPFAM" id="SSF56801">
    <property type="entry name" value="Acetyl-CoA synthetase-like"/>
    <property type="match status" value="1"/>
</dbReference>
<comment type="caution">
    <text evidence="1">The sequence shown here is derived from an EMBL/GenBank/DDBJ whole genome shotgun (WGS) entry which is preliminary data.</text>
</comment>
<name>A0A9P4UP70_9PEZI</name>
<gene>
    <name evidence="1" type="ORF">K431DRAFT_295170</name>
</gene>
<proteinExistence type="predicted"/>